<evidence type="ECO:0000256" key="9">
    <source>
        <dbReference type="ARBA" id="ARBA00022927"/>
    </source>
</evidence>
<evidence type="ECO:0000256" key="11">
    <source>
        <dbReference type="ARBA" id="ARBA00023203"/>
    </source>
</evidence>
<gene>
    <name evidence="16" type="ORF">OYC64_010127</name>
</gene>
<feature type="region of interest" description="Disordered" evidence="14">
    <location>
        <begin position="1"/>
        <end position="31"/>
    </location>
</feature>
<dbReference type="PANTHER" id="PTHR21345:SF5">
    <property type="entry name" value="PROTEIN SPIRE HOMOLOG 2"/>
    <property type="match status" value="1"/>
</dbReference>
<comment type="subcellular location">
    <subcellularLocation>
        <location evidence="3">Cell membrane</location>
        <topology evidence="3">Peripheral membrane protein</topology>
        <orientation evidence="3">Cytoplasmic side</orientation>
    </subcellularLocation>
    <subcellularLocation>
        <location evidence="2">Cytoplasm</location>
        <location evidence="2">Cytoskeleton</location>
    </subcellularLocation>
    <subcellularLocation>
        <location evidence="1">Cytoplasmic vesicle membrane</location>
        <topology evidence="1">Peripheral membrane protein</topology>
        <orientation evidence="1">Cytoplasmic side</orientation>
    </subcellularLocation>
</comment>
<comment type="similarity">
    <text evidence="4">Belongs to the spire family.</text>
</comment>
<evidence type="ECO:0000259" key="15">
    <source>
        <dbReference type="PROSITE" id="PS51377"/>
    </source>
</evidence>
<evidence type="ECO:0000256" key="6">
    <source>
        <dbReference type="ARBA" id="ARBA00022475"/>
    </source>
</evidence>
<keyword evidence="5" id="KW-0813">Transport</keyword>
<evidence type="ECO:0000256" key="2">
    <source>
        <dbReference type="ARBA" id="ARBA00004245"/>
    </source>
</evidence>
<evidence type="ECO:0000313" key="17">
    <source>
        <dbReference type="Proteomes" id="UP001619887"/>
    </source>
</evidence>
<keyword evidence="17" id="KW-1185">Reference proteome</keyword>
<evidence type="ECO:0000256" key="1">
    <source>
        <dbReference type="ARBA" id="ARBA00004180"/>
    </source>
</evidence>
<dbReference type="Proteomes" id="UP001619887">
    <property type="component" value="Unassembled WGS sequence"/>
</dbReference>
<protein>
    <recommendedName>
        <fullName evidence="15">KIND domain-containing protein</fullName>
    </recommendedName>
</protein>
<dbReference type="PANTHER" id="PTHR21345">
    <property type="entry name" value="SPIRE"/>
    <property type="match status" value="1"/>
</dbReference>
<evidence type="ECO:0000256" key="12">
    <source>
        <dbReference type="ARBA" id="ARBA00023212"/>
    </source>
</evidence>
<dbReference type="PROSITE" id="PS51377">
    <property type="entry name" value="KIND"/>
    <property type="match status" value="1"/>
</dbReference>
<evidence type="ECO:0000256" key="4">
    <source>
        <dbReference type="ARBA" id="ARBA00010956"/>
    </source>
</evidence>
<dbReference type="GO" id="GO:0015031">
    <property type="term" value="P:protein transport"/>
    <property type="evidence" value="ECO:0007669"/>
    <property type="project" value="UniProtKB-KW"/>
</dbReference>
<dbReference type="InterPro" id="IPR011019">
    <property type="entry name" value="KIND_dom"/>
</dbReference>
<organism evidence="16 17">
    <name type="scientific">Pagothenia borchgrevinki</name>
    <name type="common">Bald rockcod</name>
    <name type="synonym">Trematomus borchgrevinki</name>
    <dbReference type="NCBI Taxonomy" id="8213"/>
    <lineage>
        <taxon>Eukaryota</taxon>
        <taxon>Metazoa</taxon>
        <taxon>Chordata</taxon>
        <taxon>Craniata</taxon>
        <taxon>Vertebrata</taxon>
        <taxon>Euteleostomi</taxon>
        <taxon>Actinopterygii</taxon>
        <taxon>Neopterygii</taxon>
        <taxon>Teleostei</taxon>
        <taxon>Neoteleostei</taxon>
        <taxon>Acanthomorphata</taxon>
        <taxon>Eupercaria</taxon>
        <taxon>Perciformes</taxon>
        <taxon>Notothenioidei</taxon>
        <taxon>Nototheniidae</taxon>
        <taxon>Pagothenia</taxon>
    </lineage>
</organism>
<comment type="caution">
    <text evidence="16">The sequence shown here is derived from an EMBL/GenBank/DDBJ whole genome shotgun (WGS) entry which is preliminary data.</text>
</comment>
<keyword evidence="8" id="KW-0677">Repeat</keyword>
<dbReference type="Pfam" id="PF16474">
    <property type="entry name" value="KIND"/>
    <property type="match status" value="1"/>
</dbReference>
<dbReference type="AlphaFoldDB" id="A0ABD2H8D4"/>
<name>A0ABD2H8D4_PAGBO</name>
<proteinExistence type="inferred from homology"/>
<keyword evidence="9" id="KW-0653">Protein transport</keyword>
<evidence type="ECO:0000256" key="7">
    <source>
        <dbReference type="ARBA" id="ARBA00022490"/>
    </source>
</evidence>
<sequence length="107" mass="11901">MARSTNRSAEDGDSRVTAPTERGEARDLAEPRELSLEEVLKSYEQPINEEQAWAVCYQCCSGLRRLPRPPAGGFSRLKDPSSILLHRDGTVSLPQETPHHGRTAVPY</sequence>
<feature type="compositionally biased region" description="Basic and acidic residues" evidence="14">
    <location>
        <begin position="21"/>
        <end position="31"/>
    </location>
</feature>
<keyword evidence="12" id="KW-0206">Cytoskeleton</keyword>
<reference evidence="16 17" key="1">
    <citation type="journal article" date="2022" name="G3 (Bethesda)">
        <title>Evaluating Illumina-, Nanopore-, and PacBio-based genome assembly strategies with the bald notothen, Trematomus borchgrevinki.</title>
        <authorList>
            <person name="Rayamajhi N."/>
            <person name="Cheng C.C."/>
            <person name="Catchen J.M."/>
        </authorList>
    </citation>
    <scope>NUCLEOTIDE SEQUENCE [LARGE SCALE GENOMIC DNA]</scope>
    <source>
        <strain evidence="16">AGRC-2024</strain>
    </source>
</reference>
<evidence type="ECO:0000256" key="3">
    <source>
        <dbReference type="ARBA" id="ARBA00004413"/>
    </source>
</evidence>
<dbReference type="GO" id="GO:0005856">
    <property type="term" value="C:cytoskeleton"/>
    <property type="evidence" value="ECO:0007669"/>
    <property type="project" value="UniProtKB-SubCell"/>
</dbReference>
<keyword evidence="6" id="KW-1003">Cell membrane</keyword>
<keyword evidence="10" id="KW-0472">Membrane</keyword>
<evidence type="ECO:0000256" key="14">
    <source>
        <dbReference type="SAM" id="MobiDB-lite"/>
    </source>
</evidence>
<evidence type="ECO:0000256" key="8">
    <source>
        <dbReference type="ARBA" id="ARBA00022737"/>
    </source>
</evidence>
<dbReference type="GO" id="GO:0003779">
    <property type="term" value="F:actin binding"/>
    <property type="evidence" value="ECO:0007669"/>
    <property type="project" value="UniProtKB-KW"/>
</dbReference>
<evidence type="ECO:0000256" key="5">
    <source>
        <dbReference type="ARBA" id="ARBA00022448"/>
    </source>
</evidence>
<dbReference type="GO" id="GO:0030659">
    <property type="term" value="C:cytoplasmic vesicle membrane"/>
    <property type="evidence" value="ECO:0007669"/>
    <property type="project" value="UniProtKB-SubCell"/>
</dbReference>
<feature type="domain" description="KIND" evidence="15">
    <location>
        <begin position="34"/>
        <end position="107"/>
    </location>
</feature>
<evidence type="ECO:0000256" key="10">
    <source>
        <dbReference type="ARBA" id="ARBA00023136"/>
    </source>
</evidence>
<keyword evidence="11" id="KW-0009">Actin-binding</keyword>
<dbReference type="GO" id="GO:0005886">
    <property type="term" value="C:plasma membrane"/>
    <property type="evidence" value="ECO:0007669"/>
    <property type="project" value="UniProtKB-SubCell"/>
</dbReference>
<evidence type="ECO:0000256" key="13">
    <source>
        <dbReference type="ARBA" id="ARBA00023329"/>
    </source>
</evidence>
<keyword evidence="7" id="KW-0963">Cytoplasm</keyword>
<dbReference type="EMBL" id="JBIYXZ010002072">
    <property type="protein sequence ID" value="KAL3062155.1"/>
    <property type="molecule type" value="Genomic_DNA"/>
</dbReference>
<dbReference type="InterPro" id="IPR029901">
    <property type="entry name" value="Spire"/>
</dbReference>
<accession>A0ABD2H8D4</accession>
<evidence type="ECO:0000313" key="16">
    <source>
        <dbReference type="EMBL" id="KAL3062155.1"/>
    </source>
</evidence>
<dbReference type="Gene3D" id="1.10.510.10">
    <property type="entry name" value="Transferase(Phosphotransferase) domain 1"/>
    <property type="match status" value="1"/>
</dbReference>
<reference evidence="16 17" key="2">
    <citation type="journal article" date="2024" name="G3 (Bethesda)">
        <title>The genome of the cryopelagic Antarctic bald notothen, Trematomus borchgrevinki.</title>
        <authorList>
            <person name="Rayamajhi N."/>
            <person name="Rivera-Colon A.G."/>
            <person name="Minhas B.F."/>
            <person name="Cheng C.C."/>
            <person name="Catchen J.M."/>
        </authorList>
    </citation>
    <scope>NUCLEOTIDE SEQUENCE [LARGE SCALE GENOMIC DNA]</scope>
    <source>
        <strain evidence="16">AGRC-2024</strain>
    </source>
</reference>
<keyword evidence="13" id="KW-0968">Cytoplasmic vesicle</keyword>